<name>A0ACC0CEG6_CATRO</name>
<accession>A0ACC0CEG6</accession>
<keyword evidence="2" id="KW-1185">Reference proteome</keyword>
<proteinExistence type="predicted"/>
<evidence type="ECO:0000313" key="1">
    <source>
        <dbReference type="EMBL" id="KAI5683267.1"/>
    </source>
</evidence>
<evidence type="ECO:0000313" key="2">
    <source>
        <dbReference type="Proteomes" id="UP001060085"/>
    </source>
</evidence>
<organism evidence="1 2">
    <name type="scientific">Catharanthus roseus</name>
    <name type="common">Madagascar periwinkle</name>
    <name type="synonym">Vinca rosea</name>
    <dbReference type="NCBI Taxonomy" id="4058"/>
    <lineage>
        <taxon>Eukaryota</taxon>
        <taxon>Viridiplantae</taxon>
        <taxon>Streptophyta</taxon>
        <taxon>Embryophyta</taxon>
        <taxon>Tracheophyta</taxon>
        <taxon>Spermatophyta</taxon>
        <taxon>Magnoliopsida</taxon>
        <taxon>eudicotyledons</taxon>
        <taxon>Gunneridae</taxon>
        <taxon>Pentapetalae</taxon>
        <taxon>asterids</taxon>
        <taxon>lamiids</taxon>
        <taxon>Gentianales</taxon>
        <taxon>Apocynaceae</taxon>
        <taxon>Rauvolfioideae</taxon>
        <taxon>Vinceae</taxon>
        <taxon>Catharanthinae</taxon>
        <taxon>Catharanthus</taxon>
    </lineage>
</organism>
<reference evidence="2" key="1">
    <citation type="journal article" date="2023" name="Nat. Plants">
        <title>Single-cell RNA sequencing provides a high-resolution roadmap for understanding the multicellular compartmentation of specialized metabolism.</title>
        <authorList>
            <person name="Sun S."/>
            <person name="Shen X."/>
            <person name="Li Y."/>
            <person name="Li Y."/>
            <person name="Wang S."/>
            <person name="Li R."/>
            <person name="Zhang H."/>
            <person name="Shen G."/>
            <person name="Guo B."/>
            <person name="Wei J."/>
            <person name="Xu J."/>
            <person name="St-Pierre B."/>
            <person name="Chen S."/>
            <person name="Sun C."/>
        </authorList>
    </citation>
    <scope>NUCLEOTIDE SEQUENCE [LARGE SCALE GENOMIC DNA]</scope>
</reference>
<protein>
    <submittedName>
        <fullName evidence="1">Uncharacterized protein</fullName>
    </submittedName>
</protein>
<dbReference type="EMBL" id="CM044701">
    <property type="protein sequence ID" value="KAI5683267.1"/>
    <property type="molecule type" value="Genomic_DNA"/>
</dbReference>
<comment type="caution">
    <text evidence="1">The sequence shown here is derived from an EMBL/GenBank/DDBJ whole genome shotgun (WGS) entry which is preliminary data.</text>
</comment>
<dbReference type="Proteomes" id="UP001060085">
    <property type="component" value="Linkage Group LG01"/>
</dbReference>
<sequence length="367" mass="40473">MEEVSAHVHLCPIVLDVLTRQHEHRSGLILSGDHETCFTDLQCSHMLPNFSGNLVHMRYLSLLEDIDAISTYRWVEVLSYPNDEYIRWHQEITRVYIENLANCNTRSIGYQSTGVDRRMMVHSRVSFFCGDIGTTFISLTNGYFCKESATIIRRCMVFIGGTLGCTQSQHDIQQTILVQPSCRCPRELVPDQGARGVKKGARILPGGGARGGRPLTPPNLGRGHADPGRGREMDEGSGGRGLGDLGSSYQVEPFDNPDLHMPSFSLGLTQPIQSHPHTSYALPLPDVGFSSFQSPHPPSIGSSSFQAPPPPYTVGSSTQHMPISTASSSDSDEHDDETTDVVTPVQHLGFGHRVVKKTNRFTSFDWP</sequence>
<gene>
    <name evidence="1" type="ORF">M9H77_04495</name>
</gene>